<keyword evidence="1" id="KW-1133">Transmembrane helix</keyword>
<name>A0A840VMX2_9PROT</name>
<evidence type="ECO:0000256" key="1">
    <source>
        <dbReference type="SAM" id="Phobius"/>
    </source>
</evidence>
<dbReference type="AlphaFoldDB" id="A0A840VMX2"/>
<accession>A0A840VMX2</accession>
<keyword evidence="1" id="KW-0472">Membrane</keyword>
<keyword evidence="1" id="KW-0812">Transmembrane</keyword>
<sequence length="172" mass="19394">MAERIISFARCVDDFIIDRLMQPAVNLACWYLGLPLYTLARACIVLGAGIGAIWIHRYDTIPSADFLEDILCLLVMAGTAFMQIRTHERSAPRRPALAPAVRLTGLIWRTLWLLDLALFPSQWPVLSHAALFGSFAWTLLLVLPYWLICCRQPPPPEPLARGEFRPATIPVR</sequence>
<evidence type="ECO:0000313" key="3">
    <source>
        <dbReference type="Proteomes" id="UP000553706"/>
    </source>
</evidence>
<protein>
    <submittedName>
        <fullName evidence="2">Uncharacterized protein</fullName>
    </submittedName>
</protein>
<dbReference type="RefSeq" id="WP_183265950.1">
    <property type="nucleotide sequence ID" value="NZ_JACHFJ010000003.1"/>
</dbReference>
<keyword evidence="3" id="KW-1185">Reference proteome</keyword>
<organism evidence="2 3">
    <name type="scientific">Acidocella aromatica</name>
    <dbReference type="NCBI Taxonomy" id="1303579"/>
    <lineage>
        <taxon>Bacteria</taxon>
        <taxon>Pseudomonadati</taxon>
        <taxon>Pseudomonadota</taxon>
        <taxon>Alphaproteobacteria</taxon>
        <taxon>Acetobacterales</taxon>
        <taxon>Acidocellaceae</taxon>
        <taxon>Acidocella</taxon>
    </lineage>
</organism>
<evidence type="ECO:0000313" key="2">
    <source>
        <dbReference type="EMBL" id="MBB5372941.1"/>
    </source>
</evidence>
<gene>
    <name evidence="2" type="ORF">HNP71_001192</name>
</gene>
<dbReference type="Proteomes" id="UP000553706">
    <property type="component" value="Unassembled WGS sequence"/>
</dbReference>
<reference evidence="2 3" key="1">
    <citation type="submission" date="2020-08" db="EMBL/GenBank/DDBJ databases">
        <title>Genomic Encyclopedia of Type Strains, Phase IV (KMG-IV): sequencing the most valuable type-strain genomes for metagenomic binning, comparative biology and taxonomic classification.</title>
        <authorList>
            <person name="Goeker M."/>
        </authorList>
    </citation>
    <scope>NUCLEOTIDE SEQUENCE [LARGE SCALE GENOMIC DNA]</scope>
    <source>
        <strain evidence="2 3">DSM 27026</strain>
    </source>
</reference>
<feature type="transmembrane region" description="Helical" evidence="1">
    <location>
        <begin position="29"/>
        <end position="54"/>
    </location>
</feature>
<dbReference type="EMBL" id="JACHFJ010000003">
    <property type="protein sequence ID" value="MBB5372941.1"/>
    <property type="molecule type" value="Genomic_DNA"/>
</dbReference>
<feature type="transmembrane region" description="Helical" evidence="1">
    <location>
        <begin position="126"/>
        <end position="148"/>
    </location>
</feature>
<proteinExistence type="predicted"/>
<comment type="caution">
    <text evidence="2">The sequence shown here is derived from an EMBL/GenBank/DDBJ whole genome shotgun (WGS) entry which is preliminary data.</text>
</comment>